<protein>
    <submittedName>
        <fullName evidence="2">797_t:CDS:1</fullName>
    </submittedName>
</protein>
<evidence type="ECO:0000256" key="1">
    <source>
        <dbReference type="SAM" id="SignalP"/>
    </source>
</evidence>
<reference evidence="2" key="1">
    <citation type="submission" date="2021-06" db="EMBL/GenBank/DDBJ databases">
        <authorList>
            <person name="Kallberg Y."/>
            <person name="Tangrot J."/>
            <person name="Rosling A."/>
        </authorList>
    </citation>
    <scope>NUCLEOTIDE SEQUENCE</scope>
    <source>
        <strain evidence="2">MA453B</strain>
    </source>
</reference>
<dbReference type="Proteomes" id="UP000789405">
    <property type="component" value="Unassembled WGS sequence"/>
</dbReference>
<feature type="chain" id="PRO_5040439152" evidence="1">
    <location>
        <begin position="25"/>
        <end position="146"/>
    </location>
</feature>
<gene>
    <name evidence="2" type="ORF">DERYTH_LOCUS2539</name>
</gene>
<accession>A0A9N8ZG88</accession>
<evidence type="ECO:0000313" key="3">
    <source>
        <dbReference type="Proteomes" id="UP000789405"/>
    </source>
</evidence>
<dbReference type="EMBL" id="CAJVPY010000821">
    <property type="protein sequence ID" value="CAG8493604.1"/>
    <property type="molecule type" value="Genomic_DNA"/>
</dbReference>
<organism evidence="2 3">
    <name type="scientific">Dentiscutata erythropus</name>
    <dbReference type="NCBI Taxonomy" id="1348616"/>
    <lineage>
        <taxon>Eukaryota</taxon>
        <taxon>Fungi</taxon>
        <taxon>Fungi incertae sedis</taxon>
        <taxon>Mucoromycota</taxon>
        <taxon>Glomeromycotina</taxon>
        <taxon>Glomeromycetes</taxon>
        <taxon>Diversisporales</taxon>
        <taxon>Gigasporaceae</taxon>
        <taxon>Dentiscutata</taxon>
    </lineage>
</organism>
<name>A0A9N8ZG88_9GLOM</name>
<comment type="caution">
    <text evidence="2">The sequence shown here is derived from an EMBL/GenBank/DDBJ whole genome shotgun (WGS) entry which is preliminary data.</text>
</comment>
<sequence length="146" mass="15448">MVAKKFILLPIALVCSIFMKSTTAGTCYCDFTPGNSTNAASAATGRLMWIDKTNNTFNGCDLSGQLNSGCTDQNPTDYSFLVVKPADNSTVLDMTQPIDSNMQVNPPGTSPFTAEFSGVTCDTLVGNACVVKLNQAQIGYALIQNA</sequence>
<dbReference type="AlphaFoldDB" id="A0A9N8ZG88"/>
<feature type="signal peptide" evidence="1">
    <location>
        <begin position="1"/>
        <end position="24"/>
    </location>
</feature>
<keyword evidence="3" id="KW-1185">Reference proteome</keyword>
<keyword evidence="1" id="KW-0732">Signal</keyword>
<proteinExistence type="predicted"/>
<evidence type="ECO:0000313" key="2">
    <source>
        <dbReference type="EMBL" id="CAG8493604.1"/>
    </source>
</evidence>
<dbReference type="OrthoDB" id="2408129at2759"/>